<accession>A0A974CJ71</accession>
<reference evidence="2" key="1">
    <citation type="journal article" date="2016" name="Nature">
        <title>Genome evolution in the allotetraploid frog Xenopus laevis.</title>
        <authorList>
            <person name="Session A.M."/>
            <person name="Uno Y."/>
            <person name="Kwon T."/>
            <person name="Chapman J.A."/>
            <person name="Toyoda A."/>
            <person name="Takahashi S."/>
            <person name="Fukui A."/>
            <person name="Hikosaka A."/>
            <person name="Suzuki A."/>
            <person name="Kondo M."/>
            <person name="van Heeringen S.J."/>
            <person name="Quigley I."/>
            <person name="Heinz S."/>
            <person name="Ogino H."/>
            <person name="Ochi H."/>
            <person name="Hellsten U."/>
            <person name="Lyons J.B."/>
            <person name="Simakov O."/>
            <person name="Putnam N."/>
            <person name="Stites J."/>
            <person name="Kuroki Y."/>
            <person name="Tanaka T."/>
            <person name="Michiue T."/>
            <person name="Watanabe M."/>
            <person name="Bogdanovic O."/>
            <person name="Lister R."/>
            <person name="Georgiou G."/>
            <person name="Paranjpe S.S."/>
            <person name="van Kruijsbergen I."/>
            <person name="Shu S."/>
            <person name="Carlson J."/>
            <person name="Kinoshita T."/>
            <person name="Ohta Y."/>
            <person name="Mawaribuchi S."/>
            <person name="Jenkins J."/>
            <person name="Grimwood J."/>
            <person name="Schmutz J."/>
            <person name="Mitros T."/>
            <person name="Mozaffari S.V."/>
            <person name="Suzuki Y."/>
            <person name="Haramoto Y."/>
            <person name="Yamamoto T.S."/>
            <person name="Takagi C."/>
            <person name="Heald R."/>
            <person name="Miller K."/>
            <person name="Haudenschild C."/>
            <person name="Kitzman J."/>
            <person name="Nakayama T."/>
            <person name="Izutsu Y."/>
            <person name="Robert J."/>
            <person name="Fortriede J."/>
            <person name="Burns K."/>
            <person name="Lotay V."/>
            <person name="Karimi K."/>
            <person name="Yasuoka Y."/>
            <person name="Dichmann D.S."/>
            <person name="Flajnik M.F."/>
            <person name="Houston D.W."/>
            <person name="Shendure J."/>
            <person name="DuPasquier L."/>
            <person name="Vize P.D."/>
            <person name="Zorn A.M."/>
            <person name="Ito M."/>
            <person name="Marcotte E.M."/>
            <person name="Wallingford J.B."/>
            <person name="Ito Y."/>
            <person name="Asashima M."/>
            <person name="Ueno N."/>
            <person name="Matsuda Y."/>
            <person name="Veenstra G.J."/>
            <person name="Fujiyama A."/>
            <person name="Harland R.M."/>
            <person name="Taira M."/>
            <person name="Rokhsar D.S."/>
        </authorList>
    </citation>
    <scope>NUCLEOTIDE SEQUENCE [LARGE SCALE GENOMIC DNA]</scope>
    <source>
        <strain evidence="2">J</strain>
    </source>
</reference>
<proteinExistence type="predicted"/>
<evidence type="ECO:0000313" key="2">
    <source>
        <dbReference type="Proteomes" id="UP000694892"/>
    </source>
</evidence>
<name>A0A974CJ71_XENLA</name>
<dbReference type="AlphaFoldDB" id="A0A974CJ71"/>
<organism evidence="1 2">
    <name type="scientific">Xenopus laevis</name>
    <name type="common">African clawed frog</name>
    <dbReference type="NCBI Taxonomy" id="8355"/>
    <lineage>
        <taxon>Eukaryota</taxon>
        <taxon>Metazoa</taxon>
        <taxon>Chordata</taxon>
        <taxon>Craniata</taxon>
        <taxon>Vertebrata</taxon>
        <taxon>Euteleostomi</taxon>
        <taxon>Amphibia</taxon>
        <taxon>Batrachia</taxon>
        <taxon>Anura</taxon>
        <taxon>Pipoidea</taxon>
        <taxon>Pipidae</taxon>
        <taxon>Xenopodinae</taxon>
        <taxon>Xenopus</taxon>
        <taxon>Xenopus</taxon>
    </lineage>
</organism>
<evidence type="ECO:0000313" key="1">
    <source>
        <dbReference type="EMBL" id="OCT74384.1"/>
    </source>
</evidence>
<dbReference type="EMBL" id="CM004477">
    <property type="protein sequence ID" value="OCT74384.1"/>
    <property type="molecule type" value="Genomic_DNA"/>
</dbReference>
<sequence>MCNKADSEQECVRTVCFVLLHRVQGQQTNLLQGIQGVKLIFFNFVLGESGKSLQGVLGSLTVLMHCKEVRQMLYMRKDDLLQGIQAELFCYMEATLFYLLH</sequence>
<protein>
    <submittedName>
        <fullName evidence="1">Uncharacterized protein</fullName>
    </submittedName>
</protein>
<gene>
    <name evidence="1" type="ORF">XELAEV_18033360mg</name>
</gene>
<dbReference type="Proteomes" id="UP000694892">
    <property type="component" value="Chromosome 6S"/>
</dbReference>